<evidence type="ECO:0000256" key="4">
    <source>
        <dbReference type="ARBA" id="ARBA00022692"/>
    </source>
</evidence>
<keyword evidence="4 7" id="KW-0812">Transmembrane</keyword>
<evidence type="ECO:0000256" key="2">
    <source>
        <dbReference type="ARBA" id="ARBA00022448"/>
    </source>
</evidence>
<evidence type="ECO:0000313" key="9">
    <source>
        <dbReference type="EMBL" id="AER67558.1"/>
    </source>
</evidence>
<dbReference type="NCBIfam" id="TIGR00711">
    <property type="entry name" value="efflux_EmrB"/>
    <property type="match status" value="1"/>
</dbReference>
<dbReference type="Proteomes" id="UP000005868">
    <property type="component" value="Chromosome"/>
</dbReference>
<keyword evidence="6 7" id="KW-0472">Membrane</keyword>
<evidence type="ECO:0000256" key="6">
    <source>
        <dbReference type="ARBA" id="ARBA00023136"/>
    </source>
</evidence>
<dbReference type="InterPro" id="IPR036259">
    <property type="entry name" value="MFS_trans_sf"/>
</dbReference>
<dbReference type="CDD" id="cd17503">
    <property type="entry name" value="MFS_LmrB_MDR_like"/>
    <property type="match status" value="1"/>
</dbReference>
<dbReference type="KEGG" id="tli:Tlie_1849"/>
<feature type="transmembrane region" description="Helical" evidence="7">
    <location>
        <begin position="256"/>
        <end position="277"/>
    </location>
</feature>
<feature type="transmembrane region" description="Helical" evidence="7">
    <location>
        <begin position="214"/>
        <end position="235"/>
    </location>
</feature>
<dbReference type="eggNOG" id="COG2814">
    <property type="taxonomic scope" value="Bacteria"/>
</dbReference>
<dbReference type="Pfam" id="PF07690">
    <property type="entry name" value="MFS_1"/>
    <property type="match status" value="1"/>
</dbReference>
<dbReference type="Gene3D" id="1.20.1720.10">
    <property type="entry name" value="Multidrug resistance protein D"/>
    <property type="match status" value="1"/>
</dbReference>
<feature type="transmembrane region" description="Helical" evidence="7">
    <location>
        <begin position="318"/>
        <end position="338"/>
    </location>
</feature>
<dbReference type="PANTHER" id="PTHR23501">
    <property type="entry name" value="MAJOR FACILITATOR SUPERFAMILY"/>
    <property type="match status" value="1"/>
</dbReference>
<dbReference type="Gene3D" id="1.20.1250.20">
    <property type="entry name" value="MFS general substrate transporter like domains"/>
    <property type="match status" value="1"/>
</dbReference>
<evidence type="ECO:0000256" key="1">
    <source>
        <dbReference type="ARBA" id="ARBA00004651"/>
    </source>
</evidence>
<gene>
    <name evidence="9" type="ordered locus">Tlie_1849</name>
</gene>
<feature type="transmembrane region" description="Helical" evidence="7">
    <location>
        <begin position="350"/>
        <end position="370"/>
    </location>
</feature>
<evidence type="ECO:0000259" key="8">
    <source>
        <dbReference type="PROSITE" id="PS50850"/>
    </source>
</evidence>
<accession>G7V924</accession>
<feature type="transmembrane region" description="Helical" evidence="7">
    <location>
        <begin position="382"/>
        <end position="402"/>
    </location>
</feature>
<feature type="transmembrane region" description="Helical" evidence="7">
    <location>
        <begin position="148"/>
        <end position="170"/>
    </location>
</feature>
<dbReference type="SUPFAM" id="SSF103473">
    <property type="entry name" value="MFS general substrate transporter"/>
    <property type="match status" value="1"/>
</dbReference>
<dbReference type="InterPro" id="IPR011701">
    <property type="entry name" value="MFS"/>
</dbReference>
<dbReference type="PANTHER" id="PTHR23501:SF174">
    <property type="entry name" value="MULTIDRUG EXPORT PROTEIN EMRB-RELATED"/>
    <property type="match status" value="1"/>
</dbReference>
<dbReference type="PROSITE" id="PS50850">
    <property type="entry name" value="MFS"/>
    <property type="match status" value="1"/>
</dbReference>
<feature type="transmembrane region" description="Helical" evidence="7">
    <location>
        <begin position="182"/>
        <end position="202"/>
    </location>
</feature>
<dbReference type="HOGENOM" id="CLU_000960_28_0_0"/>
<feature type="transmembrane region" description="Helical" evidence="7">
    <location>
        <begin position="33"/>
        <end position="54"/>
    </location>
</feature>
<keyword evidence="10" id="KW-1185">Reference proteome</keyword>
<feature type="transmembrane region" description="Helical" evidence="7">
    <location>
        <begin position="121"/>
        <end position="142"/>
    </location>
</feature>
<evidence type="ECO:0000256" key="5">
    <source>
        <dbReference type="ARBA" id="ARBA00022989"/>
    </source>
</evidence>
<dbReference type="EMBL" id="CP003096">
    <property type="protein sequence ID" value="AER67558.1"/>
    <property type="molecule type" value="Genomic_DNA"/>
</dbReference>
<dbReference type="STRING" id="580340.Tlie_1849"/>
<feature type="domain" description="Major facilitator superfamily (MFS) profile" evidence="8">
    <location>
        <begin position="1"/>
        <end position="491"/>
    </location>
</feature>
<feature type="transmembrane region" description="Helical" evidence="7">
    <location>
        <begin position="465"/>
        <end position="487"/>
    </location>
</feature>
<proteinExistence type="predicted"/>
<dbReference type="InterPro" id="IPR020846">
    <property type="entry name" value="MFS_dom"/>
</dbReference>
<evidence type="ECO:0000313" key="10">
    <source>
        <dbReference type="Proteomes" id="UP000005868"/>
    </source>
</evidence>
<keyword evidence="3" id="KW-1003">Cell membrane</keyword>
<dbReference type="GO" id="GO:0022857">
    <property type="term" value="F:transmembrane transporter activity"/>
    <property type="evidence" value="ECO:0007669"/>
    <property type="project" value="InterPro"/>
</dbReference>
<protein>
    <submittedName>
        <fullName evidence="9">Drug resistance transporter, EmrB/QacA subfamily</fullName>
    </submittedName>
</protein>
<comment type="subcellular location">
    <subcellularLocation>
        <location evidence="1">Cell membrane</location>
        <topology evidence="1">Multi-pass membrane protein</topology>
    </subcellularLocation>
</comment>
<keyword evidence="5 7" id="KW-1133">Transmembrane helix</keyword>
<organism evidence="9 10">
    <name type="scientific">Thermovirga lienii (strain ATCC BAA-1197 / DSM 17291 / Cas60314)</name>
    <dbReference type="NCBI Taxonomy" id="580340"/>
    <lineage>
        <taxon>Bacteria</taxon>
        <taxon>Thermotogati</taxon>
        <taxon>Synergistota</taxon>
        <taxon>Synergistia</taxon>
        <taxon>Synergistales</taxon>
        <taxon>Thermovirgaceae</taxon>
        <taxon>Thermovirga</taxon>
    </lineage>
</organism>
<keyword evidence="2" id="KW-0813">Transport</keyword>
<dbReference type="AlphaFoldDB" id="G7V924"/>
<dbReference type="InterPro" id="IPR004638">
    <property type="entry name" value="EmrB-like"/>
</dbReference>
<evidence type="ECO:0000256" key="3">
    <source>
        <dbReference type="ARBA" id="ARBA00022475"/>
    </source>
</evidence>
<evidence type="ECO:0000256" key="7">
    <source>
        <dbReference type="SAM" id="Phobius"/>
    </source>
</evidence>
<sequence>MILGTFIAALDSSIVNVAMPTVRGTLGASTSEITWMATAYMLANVVVMPSIAFLSSRFGRARYFFWSVVLFGIGSVMCGLARSLSFMIFSRVLQGIGGGALIPISQAIIRETFPPEEQGKAMDIFGMWGILGPASPTLGGWLTDTYSWPWIFYINVPAIIASMILIPIFIKDPPYLKRTKGYVDALGLVSMAIGLSCLQIMLEKGQEHNWFQSAFIVKLSLVSFFALAFFVWWELRVKEPAVNLRVLKNIHLATGTSISTFLGMGLFGSLFLLPLFVQEIRGYPVVDSGIAMLPRSLTMALTMPLAGRFYQKLGPRKMLLAGVGLCSVSFFFMARLTVETSVKDLFIPQLIQGLGFGIIFVSLSTAYLATVDEKDMNAATGLFNLVRTIFGSVGIALAATYLERATITARAVLAENLTITSPKTSIWLEKVTSGLTSQGIPESVAHQKALALLERLLTQQAAVIGYNYVFMLGVFLFAACIPLVFLFRSPKGEKEIRSLME</sequence>
<dbReference type="GO" id="GO:0005886">
    <property type="term" value="C:plasma membrane"/>
    <property type="evidence" value="ECO:0007669"/>
    <property type="project" value="UniProtKB-SubCell"/>
</dbReference>
<reference evidence="9 10" key="2">
    <citation type="journal article" date="2012" name="Stand. Genomic Sci.">
        <title>Genome sequence of the moderately thermophilic, amino-acid-degrading and sulfur-reducing bacterium Thermovirga lienii type strain (Cas60314(T)).</title>
        <authorList>
            <person name="Goker M."/>
            <person name="Saunders E."/>
            <person name="Lapidus A."/>
            <person name="Nolan M."/>
            <person name="Lucas S."/>
            <person name="Hammon N."/>
            <person name="Deshpande S."/>
            <person name="Cheng J.F."/>
            <person name="Han C."/>
            <person name="Tapia R."/>
            <person name="Goodwin L.A."/>
            <person name="Pitluck S."/>
            <person name="Liolios K."/>
            <person name="Mavromatis K."/>
            <person name="Pagani I."/>
            <person name="Ivanova N."/>
            <person name="Mikhailova N."/>
            <person name="Pati A."/>
            <person name="Chen A."/>
            <person name="Palaniappan K."/>
            <person name="Land M."/>
            <person name="Chang Y.J."/>
            <person name="Jeffries C.D."/>
            <person name="Brambilla E.M."/>
            <person name="Rohde M."/>
            <person name="Spring S."/>
            <person name="Detter J.C."/>
            <person name="Woyke T."/>
            <person name="Bristow J."/>
            <person name="Eisen J.A."/>
            <person name="Markowitz V."/>
            <person name="Hugenholtz P."/>
            <person name="Kyrpides N.C."/>
            <person name="Klenk H.P."/>
        </authorList>
    </citation>
    <scope>NUCLEOTIDE SEQUENCE [LARGE SCALE GENOMIC DNA]</scope>
    <source>
        <strain evidence="10">ATCC BAA-1197 / DSM 17291 / Cas60314</strain>
    </source>
</reference>
<feature type="transmembrane region" description="Helical" evidence="7">
    <location>
        <begin position="63"/>
        <end position="82"/>
    </location>
</feature>
<reference evidence="10" key="1">
    <citation type="submission" date="2011-10" db="EMBL/GenBank/DDBJ databases">
        <title>The complete genome of chromosome of Thermovirga lienii DSM 17291.</title>
        <authorList>
            <consortium name="US DOE Joint Genome Institute (JGI-PGF)"/>
            <person name="Lucas S."/>
            <person name="Copeland A."/>
            <person name="Lapidus A."/>
            <person name="Glavina del Rio T."/>
            <person name="Dalin E."/>
            <person name="Tice H."/>
            <person name="Bruce D."/>
            <person name="Goodwin L."/>
            <person name="Pitluck S."/>
            <person name="Peters L."/>
            <person name="Mikhailova N."/>
            <person name="Saunders E."/>
            <person name="Kyrpides N."/>
            <person name="Mavromatis K."/>
            <person name="Ivanova N."/>
            <person name="Last F.I."/>
            <person name="Brettin T."/>
            <person name="Detter J.C."/>
            <person name="Han C."/>
            <person name="Larimer F."/>
            <person name="Land M."/>
            <person name="Hauser L."/>
            <person name="Markowitz V."/>
            <person name="Cheng J.-F."/>
            <person name="Hugenholtz P."/>
            <person name="Woyke T."/>
            <person name="Wu D."/>
            <person name="Spring S."/>
            <person name="Schroeder M."/>
            <person name="Brambilla E.-M."/>
            <person name="Klenk H.-P."/>
            <person name="Eisen J.A."/>
        </authorList>
    </citation>
    <scope>NUCLEOTIDE SEQUENCE [LARGE SCALE GENOMIC DNA]</scope>
    <source>
        <strain evidence="10">ATCC BAA-1197 / DSM 17291 / Cas60314</strain>
    </source>
</reference>
<name>G7V924_THELD</name>